<feature type="transmembrane region" description="Helical" evidence="6">
    <location>
        <begin position="349"/>
        <end position="368"/>
    </location>
</feature>
<dbReference type="GO" id="GO:0022857">
    <property type="term" value="F:transmembrane transporter activity"/>
    <property type="evidence" value="ECO:0007669"/>
    <property type="project" value="InterPro"/>
</dbReference>
<reference evidence="10" key="1">
    <citation type="submission" date="2025-08" db="UniProtKB">
        <authorList>
            <consortium name="RefSeq"/>
        </authorList>
    </citation>
    <scope>IDENTIFICATION</scope>
    <source>
        <tissue evidence="10">Fruit stalk</tissue>
    </source>
</reference>
<dbReference type="Proteomes" id="UP000515121">
    <property type="component" value="Unplaced"/>
</dbReference>
<feature type="transmembrane region" description="Helical" evidence="6">
    <location>
        <begin position="322"/>
        <end position="343"/>
    </location>
</feature>
<evidence type="ECO:0000256" key="5">
    <source>
        <dbReference type="ARBA" id="ARBA00023136"/>
    </source>
</evidence>
<dbReference type="InterPro" id="IPR030184">
    <property type="entry name" value="WAT1-related"/>
</dbReference>
<keyword evidence="9" id="KW-1185">Reference proteome</keyword>
<dbReference type="PANTHER" id="PTHR31218">
    <property type="entry name" value="WAT1-RELATED PROTEIN"/>
    <property type="match status" value="1"/>
</dbReference>
<dbReference type="GeneID" id="111292667"/>
<feature type="transmembrane region" description="Helical" evidence="6">
    <location>
        <begin position="146"/>
        <end position="168"/>
    </location>
</feature>
<comment type="subcellular location">
    <subcellularLocation>
        <location evidence="1 6">Membrane</location>
        <topology evidence="1 6">Multi-pass membrane protein</topology>
    </subcellularLocation>
</comment>
<organism evidence="9 10">
    <name type="scientific">Durio zibethinus</name>
    <name type="common">Durian</name>
    <dbReference type="NCBI Taxonomy" id="66656"/>
    <lineage>
        <taxon>Eukaryota</taxon>
        <taxon>Viridiplantae</taxon>
        <taxon>Streptophyta</taxon>
        <taxon>Embryophyta</taxon>
        <taxon>Tracheophyta</taxon>
        <taxon>Spermatophyta</taxon>
        <taxon>Magnoliopsida</taxon>
        <taxon>eudicotyledons</taxon>
        <taxon>Gunneridae</taxon>
        <taxon>Pentapetalae</taxon>
        <taxon>rosids</taxon>
        <taxon>malvids</taxon>
        <taxon>Malvales</taxon>
        <taxon>Malvaceae</taxon>
        <taxon>Helicteroideae</taxon>
        <taxon>Durio</taxon>
    </lineage>
</organism>
<accession>A0A6P5YKN4</accession>
<dbReference type="AlphaFoldDB" id="A0A6P5YKN4"/>
<feature type="transmembrane region" description="Helical" evidence="6">
    <location>
        <begin position="259"/>
        <end position="281"/>
    </location>
</feature>
<evidence type="ECO:0000256" key="6">
    <source>
        <dbReference type="RuleBase" id="RU363077"/>
    </source>
</evidence>
<feature type="transmembrane region" description="Helical" evidence="6">
    <location>
        <begin position="227"/>
        <end position="247"/>
    </location>
</feature>
<evidence type="ECO:0000256" key="2">
    <source>
        <dbReference type="ARBA" id="ARBA00007635"/>
    </source>
</evidence>
<protein>
    <recommendedName>
        <fullName evidence="6">WAT1-related protein</fullName>
    </recommendedName>
</protein>
<gene>
    <name evidence="10" type="primary">LOC111292667</name>
</gene>
<feature type="domain" description="EamA" evidence="8">
    <location>
        <begin position="71"/>
        <end position="195"/>
    </location>
</feature>
<feature type="transmembrane region" description="Helical" evidence="6">
    <location>
        <begin position="118"/>
        <end position="140"/>
    </location>
</feature>
<feature type="transmembrane region" description="Helical" evidence="6">
    <location>
        <begin position="293"/>
        <end position="315"/>
    </location>
</feature>
<evidence type="ECO:0000256" key="3">
    <source>
        <dbReference type="ARBA" id="ARBA00022692"/>
    </source>
</evidence>
<evidence type="ECO:0000256" key="7">
    <source>
        <dbReference type="SAM" id="MobiDB-lite"/>
    </source>
</evidence>
<feature type="region of interest" description="Disordered" evidence="7">
    <location>
        <begin position="379"/>
        <end position="405"/>
    </location>
</feature>
<name>A0A6P5YKN4_DURZI</name>
<feature type="compositionally biased region" description="Low complexity" evidence="7">
    <location>
        <begin position="379"/>
        <end position="390"/>
    </location>
</feature>
<dbReference type="SUPFAM" id="SSF103481">
    <property type="entry name" value="Multidrug resistance efflux transporter EmrE"/>
    <property type="match status" value="1"/>
</dbReference>
<dbReference type="RefSeq" id="XP_022740897.1">
    <property type="nucleotide sequence ID" value="XM_022885162.1"/>
</dbReference>
<proteinExistence type="inferred from homology"/>
<evidence type="ECO:0000313" key="10">
    <source>
        <dbReference type="RefSeq" id="XP_022740897.1"/>
    </source>
</evidence>
<sequence length="405" mass="44690">MQYDDVQRFDIRKKKKEAFGFSILLFYSQEDRRPGRLYYRQSDMGRTYWYKDVLPCTAMVAVECSNVVINILFKAASSKGLSYYTFLAYCYTLATIVLLPVTFFLISKSGFPPFKFPLISRLCVLGLVGFSGQVCVYKGLEFGSPTLASAISNLIPAFTFVLAVFYRMEKVELRSSSTQAKILGTIASISGASVVVLYKGPIVLSSPHLTSSSVLIQRPLGSPQSNWVIGGLLLAMGYLFYSFWYIIQSQIMKIYPEEMIVTFINNLSLVIFFVPLCLIAESNKSSWRLGPSIVVASILYSGIFALSFSSAVHSWGVRLKGAVYVTIFRPLSIVIAAVMSAMFLGDALFLGSVIGALILSAGLYAVLWGKAQEEEMTFDDSGSSSFGPSSNCNVSLLQSHNDEEM</sequence>
<dbReference type="InterPro" id="IPR000620">
    <property type="entry name" value="EamA_dom"/>
</dbReference>
<evidence type="ECO:0000259" key="8">
    <source>
        <dbReference type="Pfam" id="PF00892"/>
    </source>
</evidence>
<feature type="transmembrane region" description="Helical" evidence="6">
    <location>
        <begin position="180"/>
        <end position="198"/>
    </location>
</feature>
<dbReference type="InterPro" id="IPR037185">
    <property type="entry name" value="EmrE-like"/>
</dbReference>
<keyword evidence="4 6" id="KW-1133">Transmembrane helix</keyword>
<evidence type="ECO:0000256" key="1">
    <source>
        <dbReference type="ARBA" id="ARBA00004141"/>
    </source>
</evidence>
<feature type="transmembrane region" description="Helical" evidence="6">
    <location>
        <begin position="85"/>
        <end position="106"/>
    </location>
</feature>
<keyword evidence="3 6" id="KW-0812">Transmembrane</keyword>
<feature type="domain" description="EamA" evidence="8">
    <location>
        <begin position="230"/>
        <end position="367"/>
    </location>
</feature>
<keyword evidence="5 6" id="KW-0472">Membrane</keyword>
<feature type="transmembrane region" description="Helical" evidence="6">
    <location>
        <begin position="53"/>
        <end position="73"/>
    </location>
</feature>
<comment type="similarity">
    <text evidence="2 6">Belongs to the drug/metabolite transporter (DMT) superfamily. Plant drug/metabolite exporter (P-DME) (TC 2.A.7.4) family.</text>
</comment>
<dbReference type="Pfam" id="PF00892">
    <property type="entry name" value="EamA"/>
    <property type="match status" value="2"/>
</dbReference>
<dbReference type="OrthoDB" id="1728340at2759"/>
<dbReference type="GO" id="GO:0016020">
    <property type="term" value="C:membrane"/>
    <property type="evidence" value="ECO:0007669"/>
    <property type="project" value="UniProtKB-SubCell"/>
</dbReference>
<evidence type="ECO:0000256" key="4">
    <source>
        <dbReference type="ARBA" id="ARBA00022989"/>
    </source>
</evidence>
<evidence type="ECO:0000313" key="9">
    <source>
        <dbReference type="Proteomes" id="UP000515121"/>
    </source>
</evidence>